<evidence type="ECO:0000256" key="1">
    <source>
        <dbReference type="SAM" id="MobiDB-lite"/>
    </source>
</evidence>
<feature type="region of interest" description="Disordered" evidence="1">
    <location>
        <begin position="27"/>
        <end position="62"/>
    </location>
</feature>
<feature type="compositionally biased region" description="Low complexity" evidence="1">
    <location>
        <begin position="27"/>
        <end position="47"/>
    </location>
</feature>
<organism evidence="2 3">
    <name type="scientific">Adineta steineri</name>
    <dbReference type="NCBI Taxonomy" id="433720"/>
    <lineage>
        <taxon>Eukaryota</taxon>
        <taxon>Metazoa</taxon>
        <taxon>Spiralia</taxon>
        <taxon>Gnathifera</taxon>
        <taxon>Rotifera</taxon>
        <taxon>Eurotatoria</taxon>
        <taxon>Bdelloidea</taxon>
        <taxon>Adinetida</taxon>
        <taxon>Adinetidae</taxon>
        <taxon>Adineta</taxon>
    </lineage>
</organism>
<dbReference type="Proteomes" id="UP000663881">
    <property type="component" value="Unassembled WGS sequence"/>
</dbReference>
<accession>A0A819NGN7</accession>
<protein>
    <submittedName>
        <fullName evidence="2">Uncharacterized protein</fullName>
    </submittedName>
</protein>
<proteinExistence type="predicted"/>
<dbReference type="EMBL" id="CAJOAY010003023">
    <property type="protein sequence ID" value="CAF3996765.1"/>
    <property type="molecule type" value="Genomic_DNA"/>
</dbReference>
<dbReference type="AlphaFoldDB" id="A0A819NGN7"/>
<evidence type="ECO:0000313" key="2">
    <source>
        <dbReference type="EMBL" id="CAF3996765.1"/>
    </source>
</evidence>
<name>A0A819NGN7_9BILA</name>
<sequence>MSCFIDVINISSRKLSQPIQQRLPLSQPEQLHQQQHQKEQQQQQQKQQKSKKKTSRENRKLQRLRAKLCKRGLSHETIATLINNYNTSEQGNNDEQSTVSNMDVEQLISTRDHVENENIQRTTTITKRKREIRPTTGVTTSMSQMSLSNLPTK</sequence>
<gene>
    <name evidence="2" type="ORF">OKA104_LOCUS29540</name>
</gene>
<evidence type="ECO:0000313" key="3">
    <source>
        <dbReference type="Proteomes" id="UP000663881"/>
    </source>
</evidence>
<reference evidence="2" key="1">
    <citation type="submission" date="2021-02" db="EMBL/GenBank/DDBJ databases">
        <authorList>
            <person name="Nowell W R."/>
        </authorList>
    </citation>
    <scope>NUCLEOTIDE SEQUENCE</scope>
</reference>
<comment type="caution">
    <text evidence="2">The sequence shown here is derived from an EMBL/GenBank/DDBJ whole genome shotgun (WGS) entry which is preliminary data.</text>
</comment>